<dbReference type="PATRIC" id="fig|992058.3.peg.253"/>
<reference evidence="1 2" key="1">
    <citation type="submission" date="2013-02" db="EMBL/GenBank/DDBJ databases">
        <title>Comparitive Sequence Analysis of H. pylori Isolates.</title>
        <authorList>
            <person name="Blanchard T.G."/>
            <person name="Czinn S.J."/>
            <person name="McCracken C.M."/>
            <person name="Abolude K.A."/>
            <person name="Shefchek K.S."/>
            <person name="Maroo A.M."/>
            <person name="Santana-Cruz I.S."/>
            <person name="Tallon L.J."/>
            <person name="Ficke F.W.F."/>
        </authorList>
    </citation>
    <scope>NUCLEOTIDE SEQUENCE [LARGE SCALE GENOMIC DNA]</scope>
    <source>
        <strain evidence="1 2">Hp H-1</strain>
    </source>
</reference>
<dbReference type="EMBL" id="AOTX01000007">
    <property type="protein sequence ID" value="EMR59466.1"/>
    <property type="molecule type" value="Genomic_DNA"/>
</dbReference>
<dbReference type="AlphaFoldDB" id="M7SNT9"/>
<dbReference type="Proteomes" id="UP000011947">
    <property type="component" value="Unassembled WGS sequence"/>
</dbReference>
<evidence type="ECO:0000313" key="1">
    <source>
        <dbReference type="EMBL" id="EMR59466.1"/>
    </source>
</evidence>
<gene>
    <name evidence="1" type="ORF">HPHPH1_0234</name>
</gene>
<comment type="caution">
    <text evidence="1">The sequence shown here is derived from an EMBL/GenBank/DDBJ whole genome shotgun (WGS) entry which is preliminary data.</text>
</comment>
<proteinExistence type="predicted"/>
<name>M7SNT9_HELPX</name>
<organism evidence="1 2">
    <name type="scientific">Helicobacter pylori Hp H-1</name>
    <dbReference type="NCBI Taxonomy" id="992058"/>
    <lineage>
        <taxon>Bacteria</taxon>
        <taxon>Pseudomonadati</taxon>
        <taxon>Campylobacterota</taxon>
        <taxon>Epsilonproteobacteria</taxon>
        <taxon>Campylobacterales</taxon>
        <taxon>Helicobacteraceae</taxon>
        <taxon>Helicobacter</taxon>
    </lineage>
</organism>
<accession>M7SNT9</accession>
<sequence length="45" mass="5303">MGVRGIKRERILPHLKECGFRHKENSHQVLSSFIEIDTKNPLKLF</sequence>
<protein>
    <submittedName>
        <fullName evidence="1">Uncharacterized protein</fullName>
    </submittedName>
</protein>
<evidence type="ECO:0000313" key="2">
    <source>
        <dbReference type="Proteomes" id="UP000011947"/>
    </source>
</evidence>